<proteinExistence type="predicted"/>
<dbReference type="InterPro" id="IPR036237">
    <property type="entry name" value="Xyl_isomerase-like_sf"/>
</dbReference>
<sequence length="299" mass="35381">MRIIGYCDFDGTTIKEQIETANKLHVDHLIFRTYEDKNISILEDSEIKEISRELKLSKKDIMIIDPKIESYDLYDVDAYEKVLFEYEQAINQANKLKVNYILYRLPNFKNVLDEFDSVEKQLTPIIDLAKKSAKTLLIYPEKEKTNVLVYILKKYRKKDLSLIFNPAQTIKNGESPTTAYRLLKEYFQFFIAADTDSKSNPELLGYGKVKIIDLFKRMNRDNYKGYIVLDDSFPLFLDMQTTKKVPWFKKLFKSKNNSDNYLRGYSLRIFPNEPERIVDIFDIYENQVKALKIVFNLRD</sequence>
<dbReference type="RefSeq" id="WP_026390242.1">
    <property type="nucleotide sequence ID" value="NZ_LR215048.1"/>
</dbReference>
<name>A0A449BFN5_HAPAX</name>
<protein>
    <submittedName>
        <fullName evidence="1">Uncharacterized protein</fullName>
    </submittedName>
</protein>
<dbReference type="AlphaFoldDB" id="A0A449BFN5"/>
<accession>A0A449BFN5</accession>
<dbReference type="Gene3D" id="3.20.20.150">
    <property type="entry name" value="Divalent-metal-dependent TIM barrel enzymes"/>
    <property type="match status" value="1"/>
</dbReference>
<dbReference type="OrthoDB" id="384985at2"/>
<dbReference type="Proteomes" id="UP000289841">
    <property type="component" value="Chromosome"/>
</dbReference>
<dbReference type="SUPFAM" id="SSF51658">
    <property type="entry name" value="Xylose isomerase-like"/>
    <property type="match status" value="1"/>
</dbReference>
<dbReference type="EMBL" id="LR215048">
    <property type="protein sequence ID" value="VEU81225.1"/>
    <property type="molecule type" value="Genomic_DNA"/>
</dbReference>
<organism evidence="1 2">
    <name type="scientific">Haploplasma axanthum</name>
    <name type="common">Acholeplasma axanthum</name>
    <dbReference type="NCBI Taxonomy" id="29552"/>
    <lineage>
        <taxon>Bacteria</taxon>
        <taxon>Bacillati</taxon>
        <taxon>Mycoplasmatota</taxon>
        <taxon>Mollicutes</taxon>
        <taxon>Acholeplasmatales</taxon>
        <taxon>Acholeplasmataceae</taxon>
        <taxon>Haploplasma</taxon>
    </lineage>
</organism>
<reference evidence="1 2" key="1">
    <citation type="submission" date="2019-01" db="EMBL/GenBank/DDBJ databases">
        <authorList>
            <consortium name="Pathogen Informatics"/>
        </authorList>
    </citation>
    <scope>NUCLEOTIDE SEQUENCE [LARGE SCALE GENOMIC DNA]</scope>
    <source>
        <strain evidence="1 2">NCTC10138</strain>
    </source>
</reference>
<evidence type="ECO:0000313" key="1">
    <source>
        <dbReference type="EMBL" id="VEU81225.1"/>
    </source>
</evidence>
<dbReference type="KEGG" id="aaxa:NCTC10138_01623"/>
<keyword evidence="2" id="KW-1185">Reference proteome</keyword>
<evidence type="ECO:0000313" key="2">
    <source>
        <dbReference type="Proteomes" id="UP000289841"/>
    </source>
</evidence>
<dbReference type="STRING" id="1278311.GCA_000428705_00598"/>
<gene>
    <name evidence="1" type="ORF">NCTC10138_01623</name>
</gene>